<dbReference type="Proteomes" id="UP000243739">
    <property type="component" value="Unassembled WGS sequence"/>
</dbReference>
<evidence type="ECO:0000256" key="5">
    <source>
        <dbReference type="ARBA" id="ARBA00024934"/>
    </source>
</evidence>
<dbReference type="InterPro" id="IPR006300">
    <property type="entry name" value="FlgB"/>
</dbReference>
<evidence type="ECO:0000256" key="3">
    <source>
        <dbReference type="ARBA" id="ARBA00014376"/>
    </source>
</evidence>
<evidence type="ECO:0000256" key="6">
    <source>
        <dbReference type="PIRNR" id="PIRNR002889"/>
    </source>
</evidence>
<name>A0A1D2YXT7_9BACI</name>
<comment type="similarity">
    <text evidence="2 6">Belongs to the flagella basal body rod proteins family.</text>
</comment>
<feature type="domain" description="Flagellar basal body rod protein N-terminal" evidence="7">
    <location>
        <begin position="19"/>
        <end position="37"/>
    </location>
</feature>
<dbReference type="STRING" id="337097.BHF71_00360"/>
<accession>A0A1D2YXT7</accession>
<evidence type="ECO:0000313" key="8">
    <source>
        <dbReference type="EMBL" id="OEG00396.1"/>
    </source>
</evidence>
<keyword evidence="9" id="KW-1185">Reference proteome</keyword>
<organism evidence="8 9">
    <name type="scientific">Vulcanibacillus modesticaldus</name>
    <dbReference type="NCBI Taxonomy" id="337097"/>
    <lineage>
        <taxon>Bacteria</taxon>
        <taxon>Bacillati</taxon>
        <taxon>Bacillota</taxon>
        <taxon>Bacilli</taxon>
        <taxon>Bacillales</taxon>
        <taxon>Bacillaceae</taxon>
        <taxon>Vulcanibacillus</taxon>
    </lineage>
</organism>
<comment type="caution">
    <text evidence="8">The sequence shown here is derived from an EMBL/GenBank/DDBJ whole genome shotgun (WGS) entry which is preliminary data.</text>
</comment>
<dbReference type="PANTHER" id="PTHR30435:SF12">
    <property type="entry name" value="FLAGELLAR BASAL BODY ROD PROTEIN FLGB"/>
    <property type="match status" value="1"/>
</dbReference>
<comment type="subunit">
    <text evidence="6">The basal body constitutes a major portion of the flagellar organelle and consists of a number of rings mounted on a central rod.</text>
</comment>
<dbReference type="GO" id="GO:0071978">
    <property type="term" value="P:bacterial-type flagellum-dependent swarming motility"/>
    <property type="evidence" value="ECO:0007669"/>
    <property type="project" value="TreeGrafter"/>
</dbReference>
<evidence type="ECO:0000256" key="2">
    <source>
        <dbReference type="ARBA" id="ARBA00009677"/>
    </source>
</evidence>
<keyword evidence="4 6" id="KW-0975">Bacterial flagellum</keyword>
<dbReference type="AlphaFoldDB" id="A0A1D2YXT7"/>
<comment type="function">
    <text evidence="5 6">Structural component of flagellum, the bacterial motility apparatus. Part of the rod structure of flagellar basal body.</text>
</comment>
<dbReference type="RefSeq" id="WP_069655709.1">
    <property type="nucleotide sequence ID" value="NZ_MIJF01000001.1"/>
</dbReference>
<dbReference type="OrthoDB" id="9792068at2"/>
<proteinExistence type="inferred from homology"/>
<evidence type="ECO:0000313" key="9">
    <source>
        <dbReference type="Proteomes" id="UP000243739"/>
    </source>
</evidence>
<gene>
    <name evidence="8" type="ORF">BHF71_00360</name>
</gene>
<sequence length="141" mass="16395">MKIFSNIDNLQRSLDISSLRQRLISNNIANVDTPGYKTMDVSFDEILAAKEAKYLDQSNRNLFRGYRTDPRHLVIGGSESSQFQPKIVVNRRTSVLNNDNNVDIDYEMTKLAENNIWYNTLTQVINKEFSMLRYVITEGRR</sequence>
<dbReference type="PIRSF" id="PIRSF002889">
    <property type="entry name" value="Rod_FlgB"/>
    <property type="match status" value="1"/>
</dbReference>
<dbReference type="EMBL" id="MIJF01000001">
    <property type="protein sequence ID" value="OEG00396.1"/>
    <property type="molecule type" value="Genomic_DNA"/>
</dbReference>
<keyword evidence="8" id="KW-0969">Cilium</keyword>
<protein>
    <recommendedName>
        <fullName evidence="3 6">Flagellar basal body rod protein FlgB</fullName>
    </recommendedName>
</protein>
<reference evidence="8 9" key="1">
    <citation type="submission" date="2016-09" db="EMBL/GenBank/DDBJ databases">
        <title>Draft genome sequence for the type strain of Vulcanibacillus modesticaldus BR, a strictly anaerobic, moderately thermophilic, and nitrate-reducing bacterium from deep sea-hydrothermal vents of the Mid-Atlantic Ridge.</title>
        <authorList>
            <person name="Abin C.A."/>
            <person name="Hollibaugh J.T."/>
        </authorList>
    </citation>
    <scope>NUCLEOTIDE SEQUENCE [LARGE SCALE GENOMIC DNA]</scope>
    <source>
        <strain evidence="8 9">BR</strain>
    </source>
</reference>
<evidence type="ECO:0000256" key="1">
    <source>
        <dbReference type="ARBA" id="ARBA00004117"/>
    </source>
</evidence>
<dbReference type="InterPro" id="IPR001444">
    <property type="entry name" value="Flag_bb_rod_N"/>
</dbReference>
<dbReference type="PANTHER" id="PTHR30435">
    <property type="entry name" value="FLAGELLAR PROTEIN"/>
    <property type="match status" value="1"/>
</dbReference>
<dbReference type="NCBIfam" id="TIGR01396">
    <property type="entry name" value="FlgB"/>
    <property type="match status" value="1"/>
</dbReference>
<keyword evidence="8" id="KW-0966">Cell projection</keyword>
<dbReference type="Pfam" id="PF00460">
    <property type="entry name" value="Flg_bb_rod"/>
    <property type="match status" value="1"/>
</dbReference>
<keyword evidence="8" id="KW-0282">Flagellum</keyword>
<evidence type="ECO:0000256" key="4">
    <source>
        <dbReference type="ARBA" id="ARBA00023143"/>
    </source>
</evidence>
<dbReference type="GO" id="GO:0030694">
    <property type="term" value="C:bacterial-type flagellum basal body, rod"/>
    <property type="evidence" value="ECO:0007669"/>
    <property type="project" value="InterPro"/>
</dbReference>
<evidence type="ECO:0000259" key="7">
    <source>
        <dbReference type="Pfam" id="PF00460"/>
    </source>
</evidence>
<comment type="subcellular location">
    <subcellularLocation>
        <location evidence="1 6">Bacterial flagellum basal body</location>
    </subcellularLocation>
</comment>